<dbReference type="GO" id="GO:0016301">
    <property type="term" value="F:kinase activity"/>
    <property type="evidence" value="ECO:0007669"/>
    <property type="project" value="UniProtKB-KW"/>
</dbReference>
<dbReference type="GO" id="GO:0005524">
    <property type="term" value="F:ATP binding"/>
    <property type="evidence" value="ECO:0007669"/>
    <property type="project" value="InterPro"/>
</dbReference>
<evidence type="ECO:0000313" key="3">
    <source>
        <dbReference type="Proteomes" id="UP000243376"/>
    </source>
</evidence>
<dbReference type="PANTHER" id="PTHR22931:SF9">
    <property type="entry name" value="PYRUVATE, PHOSPHATE DIKINASE 1, CHLOROPLASTIC"/>
    <property type="match status" value="1"/>
</dbReference>
<reference evidence="2 3" key="1">
    <citation type="submission" date="2018-01" db="EMBL/GenBank/DDBJ databases">
        <title>Metagenomic assembled genomes from two thermal pools in the Uzon Caldera, Kamchatka, Russia.</title>
        <authorList>
            <person name="Wilkins L."/>
            <person name="Ettinger C."/>
        </authorList>
    </citation>
    <scope>NUCLEOTIDE SEQUENCE [LARGE SCALE GENOMIC DNA]</scope>
    <source>
        <strain evidence="2">ZAV-02</strain>
    </source>
</reference>
<dbReference type="SUPFAM" id="SSF56059">
    <property type="entry name" value="Glutathione synthetase ATP-binding domain-like"/>
    <property type="match status" value="1"/>
</dbReference>
<gene>
    <name evidence="2" type="ORF">C0184_11620</name>
</gene>
<dbReference type="AlphaFoldDB" id="A0A2J6X1S6"/>
<dbReference type="Gene3D" id="1.20.80.30">
    <property type="match status" value="1"/>
</dbReference>
<dbReference type="EC" id="2.7.9.1" evidence="2"/>
<dbReference type="EMBL" id="PNIQ01000782">
    <property type="protein sequence ID" value="PMP77804.1"/>
    <property type="molecule type" value="Genomic_DNA"/>
</dbReference>
<comment type="caution">
    <text evidence="2">The sequence shown here is derived from an EMBL/GenBank/DDBJ whole genome shotgun (WGS) entry which is preliminary data.</text>
</comment>
<sequence>MSKKWVYLFREGNASMRDLLGGKGAGVAEMTRTGVPVPPGFTITTEACNAYYENGQRFPEGMWEQVLEGLKDIEAQTGKRFGDPNNPLLVSVRSGAKFSMPGMMDTVLNLGLNQQTREGLARLTDNPRFAADAYRRFVQLFGKIVLGVDGDRFEHGM</sequence>
<proteinExistence type="predicted"/>
<feature type="non-terminal residue" evidence="2">
    <location>
        <position position="157"/>
    </location>
</feature>
<keyword evidence="2" id="KW-0670">Pyruvate</keyword>
<dbReference type="InterPro" id="IPR013815">
    <property type="entry name" value="ATP_grasp_subdomain_1"/>
</dbReference>
<protein>
    <submittedName>
        <fullName evidence="2">Pyruvate, phosphate dikinase</fullName>
        <ecNumber evidence="2">2.7.9.1</ecNumber>
    </submittedName>
</protein>
<dbReference type="PANTHER" id="PTHR22931">
    <property type="entry name" value="PHOSPHOENOLPYRUVATE DIKINASE-RELATED"/>
    <property type="match status" value="1"/>
</dbReference>
<keyword evidence="2" id="KW-0808">Transferase</keyword>
<organism evidence="2 3">
    <name type="scientific">Chloroflexus aggregans</name>
    <dbReference type="NCBI Taxonomy" id="152260"/>
    <lineage>
        <taxon>Bacteria</taxon>
        <taxon>Bacillati</taxon>
        <taxon>Chloroflexota</taxon>
        <taxon>Chloroflexia</taxon>
        <taxon>Chloroflexales</taxon>
        <taxon>Chloroflexineae</taxon>
        <taxon>Chloroflexaceae</taxon>
        <taxon>Chloroflexus</taxon>
    </lineage>
</organism>
<dbReference type="InterPro" id="IPR002192">
    <property type="entry name" value="PPDK_AMP/ATP-bd"/>
</dbReference>
<dbReference type="Gene3D" id="3.30.1490.20">
    <property type="entry name" value="ATP-grasp fold, A domain"/>
    <property type="match status" value="1"/>
</dbReference>
<keyword evidence="2" id="KW-0418">Kinase</keyword>
<accession>A0A2J6X1S6</accession>
<evidence type="ECO:0000313" key="2">
    <source>
        <dbReference type="EMBL" id="PMP77804.1"/>
    </source>
</evidence>
<dbReference type="GO" id="GO:0050242">
    <property type="term" value="F:pyruvate, phosphate dikinase activity"/>
    <property type="evidence" value="ECO:0007669"/>
    <property type="project" value="UniProtKB-EC"/>
</dbReference>
<feature type="domain" description="Pyruvate phosphate dikinase AMP/ATP-binding" evidence="1">
    <location>
        <begin position="18"/>
        <end position="55"/>
    </location>
</feature>
<dbReference type="InterPro" id="IPR010121">
    <property type="entry name" value="Pyruvate_phosphate_dikinase"/>
</dbReference>
<name>A0A2J6X1S6_9CHLR</name>
<dbReference type="Proteomes" id="UP000243376">
    <property type="component" value="Unassembled WGS sequence"/>
</dbReference>
<evidence type="ECO:0000259" key="1">
    <source>
        <dbReference type="Pfam" id="PF01326"/>
    </source>
</evidence>
<dbReference type="Pfam" id="PF01326">
    <property type="entry name" value="PPDK_N"/>
    <property type="match status" value="1"/>
</dbReference>